<evidence type="ECO:0000256" key="1">
    <source>
        <dbReference type="SAM" id="MobiDB-lite"/>
    </source>
</evidence>
<dbReference type="PROSITE" id="PS50943">
    <property type="entry name" value="HTH_CROC1"/>
    <property type="match status" value="1"/>
</dbReference>
<dbReference type="RefSeq" id="WP_380624471.1">
    <property type="nucleotide sequence ID" value="NZ_JBHSDK010000033.1"/>
</dbReference>
<dbReference type="SUPFAM" id="SSF47413">
    <property type="entry name" value="lambda repressor-like DNA-binding domains"/>
    <property type="match status" value="1"/>
</dbReference>
<comment type="caution">
    <text evidence="3">The sequence shown here is derived from an EMBL/GenBank/DDBJ whole genome shotgun (WGS) entry which is preliminary data.</text>
</comment>
<feature type="domain" description="HTH cro/C1-type" evidence="2">
    <location>
        <begin position="22"/>
        <end position="75"/>
    </location>
</feature>
<proteinExistence type="predicted"/>
<gene>
    <name evidence="3" type="ORF">ACFPET_19860</name>
</gene>
<dbReference type="Proteomes" id="UP001595823">
    <property type="component" value="Unassembled WGS sequence"/>
</dbReference>
<evidence type="ECO:0000259" key="2">
    <source>
        <dbReference type="PROSITE" id="PS50943"/>
    </source>
</evidence>
<dbReference type="EMBL" id="JBHSDK010000033">
    <property type="protein sequence ID" value="MFC4337457.1"/>
    <property type="molecule type" value="Genomic_DNA"/>
</dbReference>
<dbReference type="InterPro" id="IPR010982">
    <property type="entry name" value="Lambda_DNA-bd_dom_sf"/>
</dbReference>
<dbReference type="SMART" id="SM00530">
    <property type="entry name" value="HTH_XRE"/>
    <property type="match status" value="1"/>
</dbReference>
<evidence type="ECO:0000313" key="4">
    <source>
        <dbReference type="Proteomes" id="UP001595823"/>
    </source>
</evidence>
<organism evidence="3 4">
    <name type="scientific">Salininema proteolyticum</name>
    <dbReference type="NCBI Taxonomy" id="1607685"/>
    <lineage>
        <taxon>Bacteria</taxon>
        <taxon>Bacillati</taxon>
        <taxon>Actinomycetota</taxon>
        <taxon>Actinomycetes</taxon>
        <taxon>Glycomycetales</taxon>
        <taxon>Glycomycetaceae</taxon>
        <taxon>Salininema</taxon>
    </lineage>
</organism>
<accession>A0ABV8U495</accession>
<keyword evidence="4" id="KW-1185">Reference proteome</keyword>
<protein>
    <submittedName>
        <fullName evidence="3">Multiprotein-bridging factor 1 family protein</fullName>
    </submittedName>
</protein>
<reference evidence="4" key="1">
    <citation type="journal article" date="2019" name="Int. J. Syst. Evol. Microbiol.">
        <title>The Global Catalogue of Microorganisms (GCM) 10K type strain sequencing project: providing services to taxonomists for standard genome sequencing and annotation.</title>
        <authorList>
            <consortium name="The Broad Institute Genomics Platform"/>
            <consortium name="The Broad Institute Genome Sequencing Center for Infectious Disease"/>
            <person name="Wu L."/>
            <person name="Ma J."/>
        </authorList>
    </citation>
    <scope>NUCLEOTIDE SEQUENCE [LARGE SCALE GENOMIC DNA]</scope>
    <source>
        <strain evidence="4">IBRC-M 10908</strain>
    </source>
</reference>
<name>A0ABV8U495_9ACTN</name>
<dbReference type="InterPro" id="IPR001387">
    <property type="entry name" value="Cro/C1-type_HTH"/>
</dbReference>
<feature type="compositionally biased region" description="Basic and acidic residues" evidence="1">
    <location>
        <begin position="84"/>
        <end position="99"/>
    </location>
</feature>
<feature type="region of interest" description="Disordered" evidence="1">
    <location>
        <begin position="83"/>
        <end position="104"/>
    </location>
</feature>
<sequence length="450" mass="48642">MANPPKDLHPEQGPRAWFGAELRYHRSAAGLSQAQLARLIYVSESLIGKIEKGERSCTEALARSLDQALDTGGVLSRALPLVRAHPDNSGESGRAEAKSASEVPQPEYLGEDDEAGIAMNRRTLLTGATGWGALFATGTRPGGIPLSELLFADLRGDVEDRAVHPHELRSLVSRAKTDYQSCRLHSAQRTIARVLTSLRSQDGIETRDFLLADVYQILSGILLKHGESALATIAAERSFQHADQTGDHLVIGSSARSMTHVLMRSGHATTASDFAQRHAAELDQEPESTDRHSVQGALLLRAAVAEVETGAFSAAFHLLDNATAIAKHVAPDNNVRGTGFNQTNTSVHAVHFHLRAGNAGKAVEQARSIDLNRIPLTERKAGLSIDVATAFAQWGKTEKAIDTLLFTKQLAPEEFSVRKDVEQLITHLQQTAPKTMKPAIGRLRSQNGNT</sequence>
<evidence type="ECO:0000313" key="3">
    <source>
        <dbReference type="EMBL" id="MFC4337457.1"/>
    </source>
</evidence>
<dbReference type="CDD" id="cd00093">
    <property type="entry name" value="HTH_XRE"/>
    <property type="match status" value="1"/>
</dbReference>
<dbReference type="Pfam" id="PF13560">
    <property type="entry name" value="HTH_31"/>
    <property type="match status" value="1"/>
</dbReference>
<dbReference type="Gene3D" id="1.10.260.40">
    <property type="entry name" value="lambda repressor-like DNA-binding domains"/>
    <property type="match status" value="1"/>
</dbReference>